<dbReference type="EMBL" id="GBXM01099331">
    <property type="protein sequence ID" value="JAH09246.1"/>
    <property type="molecule type" value="Transcribed_RNA"/>
</dbReference>
<reference evidence="1" key="1">
    <citation type="submission" date="2014-11" db="EMBL/GenBank/DDBJ databases">
        <authorList>
            <person name="Amaro Gonzalez C."/>
        </authorList>
    </citation>
    <scope>NUCLEOTIDE SEQUENCE</scope>
</reference>
<evidence type="ECO:0000313" key="1">
    <source>
        <dbReference type="EMBL" id="JAH09246.1"/>
    </source>
</evidence>
<organism evidence="1">
    <name type="scientific">Anguilla anguilla</name>
    <name type="common">European freshwater eel</name>
    <name type="synonym">Muraena anguilla</name>
    <dbReference type="NCBI Taxonomy" id="7936"/>
    <lineage>
        <taxon>Eukaryota</taxon>
        <taxon>Metazoa</taxon>
        <taxon>Chordata</taxon>
        <taxon>Craniata</taxon>
        <taxon>Vertebrata</taxon>
        <taxon>Euteleostomi</taxon>
        <taxon>Actinopterygii</taxon>
        <taxon>Neopterygii</taxon>
        <taxon>Teleostei</taxon>
        <taxon>Anguilliformes</taxon>
        <taxon>Anguillidae</taxon>
        <taxon>Anguilla</taxon>
    </lineage>
</organism>
<reference evidence="1" key="2">
    <citation type="journal article" date="2015" name="Fish Shellfish Immunol.">
        <title>Early steps in the European eel (Anguilla anguilla)-Vibrio vulnificus interaction in the gills: Role of the RtxA13 toxin.</title>
        <authorList>
            <person name="Callol A."/>
            <person name="Pajuelo D."/>
            <person name="Ebbesson L."/>
            <person name="Teles M."/>
            <person name="MacKenzie S."/>
            <person name="Amaro C."/>
        </authorList>
    </citation>
    <scope>NUCLEOTIDE SEQUENCE</scope>
</reference>
<protein>
    <submittedName>
        <fullName evidence="1">Uncharacterized protein</fullName>
    </submittedName>
</protein>
<name>A0A0E9PXB9_ANGAN</name>
<dbReference type="AlphaFoldDB" id="A0A0E9PXB9"/>
<proteinExistence type="predicted"/>
<accession>A0A0E9PXB9</accession>
<sequence>MSLGSEQHVLRDCLPPSFP</sequence>